<sequence length="271" mass="27893">MGPLSVLNEARGGPDAACAEQPSREGAPAWSGCAGKRPGHSRVERPCEQAGRSACGAAGRGAWGGSGQRGGASALVDPGGVLSNSLNQCQSRPAEGLARGAAPSGRRVHARHLSCNRRMASGGWRTAGPCTPRPRLGRPHPAHACASTSLVRCRRLARSAPQLRRLLRAVLPLRAGSRYASLDGTIALLSPSSLAVIAVDWWPAPHTDAKAWPRSRWTPNAVDPAGREVAGRSAAVTPSPGGALPAPTRARAAPFLCREAGPLSRCGHAAG</sequence>
<organism evidence="2 3">
    <name type="scientific">Paspalum notatum var. saurae</name>
    <dbReference type="NCBI Taxonomy" id="547442"/>
    <lineage>
        <taxon>Eukaryota</taxon>
        <taxon>Viridiplantae</taxon>
        <taxon>Streptophyta</taxon>
        <taxon>Embryophyta</taxon>
        <taxon>Tracheophyta</taxon>
        <taxon>Spermatophyta</taxon>
        <taxon>Magnoliopsida</taxon>
        <taxon>Liliopsida</taxon>
        <taxon>Poales</taxon>
        <taxon>Poaceae</taxon>
        <taxon>PACMAD clade</taxon>
        <taxon>Panicoideae</taxon>
        <taxon>Andropogonodae</taxon>
        <taxon>Paspaleae</taxon>
        <taxon>Paspalinae</taxon>
        <taxon>Paspalum</taxon>
    </lineage>
</organism>
<protein>
    <submittedName>
        <fullName evidence="2">Uncharacterized protein</fullName>
    </submittedName>
</protein>
<accession>A0AAQ3UEY7</accession>
<feature type="region of interest" description="Disordered" evidence="1">
    <location>
        <begin position="1"/>
        <end position="40"/>
    </location>
</feature>
<reference evidence="2 3" key="1">
    <citation type="submission" date="2024-02" db="EMBL/GenBank/DDBJ databases">
        <title>High-quality chromosome-scale genome assembly of Pensacola bahiagrass (Paspalum notatum Flugge var. saurae).</title>
        <authorList>
            <person name="Vega J.M."/>
            <person name="Podio M."/>
            <person name="Orjuela J."/>
            <person name="Siena L.A."/>
            <person name="Pessino S.C."/>
            <person name="Combes M.C."/>
            <person name="Mariac C."/>
            <person name="Albertini E."/>
            <person name="Pupilli F."/>
            <person name="Ortiz J.P.A."/>
            <person name="Leblanc O."/>
        </authorList>
    </citation>
    <scope>NUCLEOTIDE SEQUENCE [LARGE SCALE GENOMIC DNA]</scope>
    <source>
        <strain evidence="2">R1</strain>
        <tissue evidence="2">Leaf</tissue>
    </source>
</reference>
<dbReference type="AlphaFoldDB" id="A0AAQ3UEY7"/>
<dbReference type="Proteomes" id="UP001341281">
    <property type="component" value="Chromosome 08"/>
</dbReference>
<evidence type="ECO:0000313" key="2">
    <source>
        <dbReference type="EMBL" id="WVZ90394.1"/>
    </source>
</evidence>
<keyword evidence="3" id="KW-1185">Reference proteome</keyword>
<name>A0AAQ3UEY7_PASNO</name>
<gene>
    <name evidence="2" type="ORF">U9M48_036700</name>
</gene>
<proteinExistence type="predicted"/>
<evidence type="ECO:0000256" key="1">
    <source>
        <dbReference type="SAM" id="MobiDB-lite"/>
    </source>
</evidence>
<dbReference type="EMBL" id="CP144752">
    <property type="protein sequence ID" value="WVZ90394.1"/>
    <property type="molecule type" value="Genomic_DNA"/>
</dbReference>
<evidence type="ECO:0000313" key="3">
    <source>
        <dbReference type="Proteomes" id="UP001341281"/>
    </source>
</evidence>